<accession>A0A8H3C353</accession>
<proteinExistence type="predicted"/>
<organism evidence="1 2">
    <name type="scientific">Rhizoctonia solani</name>
    <dbReference type="NCBI Taxonomy" id="456999"/>
    <lineage>
        <taxon>Eukaryota</taxon>
        <taxon>Fungi</taxon>
        <taxon>Dikarya</taxon>
        <taxon>Basidiomycota</taxon>
        <taxon>Agaricomycotina</taxon>
        <taxon>Agaricomycetes</taxon>
        <taxon>Cantharellales</taxon>
        <taxon>Ceratobasidiaceae</taxon>
        <taxon>Rhizoctonia</taxon>
    </lineage>
</organism>
<name>A0A8H3C353_9AGAM</name>
<dbReference type="EMBL" id="CAJMWS010000982">
    <property type="protein sequence ID" value="CAE6470547.1"/>
    <property type="molecule type" value="Genomic_DNA"/>
</dbReference>
<sequence length="172" mass="19689">MCKAFTSIFNPSGQNSRTSAFDNDDANLNAEVSELSTDEDPDKLEHNCNVVQGVTREALAFMAEIVPKVSGLVRRVNDSPTLENAFLEFIDKDPKLKGDMRSLERYVAARCNTILAMFDSYIHFKNVVKWLTDHPRSKLRRWALNDTQWEILEQLKLVLQVSNHDMFQISNP</sequence>
<evidence type="ECO:0000313" key="1">
    <source>
        <dbReference type="EMBL" id="CAE6470547.1"/>
    </source>
</evidence>
<gene>
    <name evidence="1" type="ORF">RDB_LOCUS175050</name>
</gene>
<protein>
    <submittedName>
        <fullName evidence="1">Uncharacterized protein</fullName>
    </submittedName>
</protein>
<dbReference type="AlphaFoldDB" id="A0A8H3C353"/>
<dbReference type="Proteomes" id="UP000663846">
    <property type="component" value="Unassembled WGS sequence"/>
</dbReference>
<reference evidence="1" key="1">
    <citation type="submission" date="2021-01" db="EMBL/GenBank/DDBJ databases">
        <authorList>
            <person name="Kaushik A."/>
        </authorList>
    </citation>
    <scope>NUCLEOTIDE SEQUENCE</scope>
    <source>
        <strain evidence="1">AG1-1C</strain>
    </source>
</reference>
<comment type="caution">
    <text evidence="1">The sequence shown here is derived from an EMBL/GenBank/DDBJ whole genome shotgun (WGS) entry which is preliminary data.</text>
</comment>
<evidence type="ECO:0000313" key="2">
    <source>
        <dbReference type="Proteomes" id="UP000663846"/>
    </source>
</evidence>